<name>A0A521BIR2_SACCC</name>
<protein>
    <recommendedName>
        <fullName evidence="2">N-acetylmuramoyl-L-alanine amidase</fullName>
        <ecNumber evidence="2">3.5.1.28</ecNumber>
    </recommendedName>
</protein>
<keyword evidence="3" id="KW-0378">Hydrolase</keyword>
<comment type="catalytic activity">
    <reaction evidence="1">
        <text>Hydrolyzes the link between N-acetylmuramoyl residues and L-amino acid residues in certain cell-wall glycopeptides.</text>
        <dbReference type="EC" id="3.5.1.28"/>
    </reaction>
</comment>
<gene>
    <name evidence="6" type="ORF">SAMN06265379_101939</name>
</gene>
<dbReference type="PANTHER" id="PTHR30404:SF0">
    <property type="entry name" value="N-ACETYLMURAMOYL-L-ALANINE AMIDASE AMIC"/>
    <property type="match status" value="1"/>
</dbReference>
<evidence type="ECO:0000313" key="7">
    <source>
        <dbReference type="Proteomes" id="UP000319040"/>
    </source>
</evidence>
<dbReference type="OrthoDB" id="936124at2"/>
<feature type="domain" description="MurNAc-LAA" evidence="5">
    <location>
        <begin position="110"/>
        <end position="317"/>
    </location>
</feature>
<accession>A0A521BIR2</accession>
<dbReference type="EC" id="3.5.1.28" evidence="2"/>
<dbReference type="Proteomes" id="UP000319040">
    <property type="component" value="Unassembled WGS sequence"/>
</dbReference>
<dbReference type="InterPro" id="IPR050695">
    <property type="entry name" value="N-acetylmuramoyl_amidase_3"/>
</dbReference>
<proteinExistence type="predicted"/>
<evidence type="ECO:0000313" key="6">
    <source>
        <dbReference type="EMBL" id="SMO46570.1"/>
    </source>
</evidence>
<organism evidence="6 7">
    <name type="scientific">Saccharicrinis carchari</name>
    <dbReference type="NCBI Taxonomy" id="1168039"/>
    <lineage>
        <taxon>Bacteria</taxon>
        <taxon>Pseudomonadati</taxon>
        <taxon>Bacteroidota</taxon>
        <taxon>Bacteroidia</taxon>
        <taxon>Marinilabiliales</taxon>
        <taxon>Marinilabiliaceae</taxon>
        <taxon>Saccharicrinis</taxon>
    </lineage>
</organism>
<dbReference type="GO" id="GO:0008745">
    <property type="term" value="F:N-acetylmuramoyl-L-alanine amidase activity"/>
    <property type="evidence" value="ECO:0007669"/>
    <property type="project" value="UniProtKB-EC"/>
</dbReference>
<evidence type="ECO:0000256" key="3">
    <source>
        <dbReference type="ARBA" id="ARBA00022801"/>
    </source>
</evidence>
<keyword evidence="7" id="KW-1185">Reference proteome</keyword>
<dbReference type="Gene3D" id="3.40.630.40">
    <property type="entry name" value="Zn-dependent exopeptidases"/>
    <property type="match status" value="1"/>
</dbReference>
<evidence type="ECO:0000259" key="5">
    <source>
        <dbReference type="Pfam" id="PF01520"/>
    </source>
</evidence>
<feature type="signal peptide" evidence="4">
    <location>
        <begin position="1"/>
        <end position="20"/>
    </location>
</feature>
<sequence>MTLKKLLIVILGFVFFQAQGQEGAIAKYAKAKKGEGLYSFLKRNALDTDELIAQFIELNKSKLGKDKTLLLGVEYKIPATEVFLFEPLFGKERERFRLESNILKGAVFYLVSGHGGPDPGALGKYGHRTLAEDEYAYDITLRLAKKLQENGARIHMIIQDENDGIRDASYLELDSDETCMGQTIPLDQTKRLKQRTEMVNELYLKNKGAFQRCLVVHVDSRSKGNAIDVFFYHAPKSKNGKIAAGAILNVFDLKYSQHQPSRGYSGVVSARNLYLLRKTYPVTVFVELGNIRNFRDQQRFILENNRQALANWLYEGLLSDYKNNTLK</sequence>
<dbReference type="InterPro" id="IPR002508">
    <property type="entry name" value="MurNAc-LAA_cat"/>
</dbReference>
<dbReference type="GO" id="GO:0009253">
    <property type="term" value="P:peptidoglycan catabolic process"/>
    <property type="evidence" value="ECO:0007669"/>
    <property type="project" value="InterPro"/>
</dbReference>
<dbReference type="GO" id="GO:0030288">
    <property type="term" value="C:outer membrane-bounded periplasmic space"/>
    <property type="evidence" value="ECO:0007669"/>
    <property type="project" value="TreeGrafter"/>
</dbReference>
<evidence type="ECO:0000256" key="1">
    <source>
        <dbReference type="ARBA" id="ARBA00001561"/>
    </source>
</evidence>
<dbReference type="Pfam" id="PF01520">
    <property type="entry name" value="Amidase_3"/>
    <property type="match status" value="1"/>
</dbReference>
<keyword evidence="4" id="KW-0732">Signal</keyword>
<dbReference type="SUPFAM" id="SSF53187">
    <property type="entry name" value="Zn-dependent exopeptidases"/>
    <property type="match status" value="1"/>
</dbReference>
<dbReference type="PANTHER" id="PTHR30404">
    <property type="entry name" value="N-ACETYLMURAMOYL-L-ALANINE AMIDASE"/>
    <property type="match status" value="1"/>
</dbReference>
<reference evidence="6 7" key="1">
    <citation type="submission" date="2017-05" db="EMBL/GenBank/DDBJ databases">
        <authorList>
            <person name="Varghese N."/>
            <person name="Submissions S."/>
        </authorList>
    </citation>
    <scope>NUCLEOTIDE SEQUENCE [LARGE SCALE GENOMIC DNA]</scope>
    <source>
        <strain evidence="6 7">DSM 27040</strain>
    </source>
</reference>
<dbReference type="AlphaFoldDB" id="A0A521BIR2"/>
<evidence type="ECO:0000256" key="2">
    <source>
        <dbReference type="ARBA" id="ARBA00011901"/>
    </source>
</evidence>
<dbReference type="EMBL" id="FXTB01000001">
    <property type="protein sequence ID" value="SMO46570.1"/>
    <property type="molecule type" value="Genomic_DNA"/>
</dbReference>
<evidence type="ECO:0000256" key="4">
    <source>
        <dbReference type="SAM" id="SignalP"/>
    </source>
</evidence>
<dbReference type="RefSeq" id="WP_142532256.1">
    <property type="nucleotide sequence ID" value="NZ_FXTB01000001.1"/>
</dbReference>
<feature type="chain" id="PRO_5022024262" description="N-acetylmuramoyl-L-alanine amidase" evidence="4">
    <location>
        <begin position="21"/>
        <end position="327"/>
    </location>
</feature>
<dbReference type="CDD" id="cd02696">
    <property type="entry name" value="MurNAc-LAA"/>
    <property type="match status" value="1"/>
</dbReference>